<sequence length="205" mass="24104">MEKYSQKIDEYIEKSQDFAKPILNYIRETVHEFCPDVEETMKWNFPHFIYKGKNLCAMASFKQHCTFGFWLEKEMKTMRETTRDIEKNSMFSLGKITKIQDLPSKPQLKKAILEAMELNDMGVTLKKAPVSKTEAIIHEDFQKALNDHKKALEVFHNASLSFRKEYALWISEAKTEATRNKRIEQALEWIAGGKGRNWKYEKKPS</sequence>
<dbReference type="RefSeq" id="WP_034680674.1">
    <property type="nucleotide sequence ID" value="NZ_CP023049.2"/>
</dbReference>
<evidence type="ECO:0000259" key="1">
    <source>
        <dbReference type="Pfam" id="PF08818"/>
    </source>
</evidence>
<dbReference type="STRING" id="558152.IQ37_00920"/>
<organism evidence="2 3">
    <name type="scientific">Chryseobacterium piperi</name>
    <dbReference type="NCBI Taxonomy" id="558152"/>
    <lineage>
        <taxon>Bacteria</taxon>
        <taxon>Pseudomonadati</taxon>
        <taxon>Bacteroidota</taxon>
        <taxon>Flavobacteriia</taxon>
        <taxon>Flavobacteriales</taxon>
        <taxon>Weeksellaceae</taxon>
        <taxon>Chryseobacterium group</taxon>
        <taxon>Chryseobacterium</taxon>
    </lineage>
</organism>
<keyword evidence="3" id="KW-1185">Reference proteome</keyword>
<dbReference type="AlphaFoldDB" id="A0A086BN59"/>
<protein>
    <recommendedName>
        <fullName evidence="1">YdhG-like domain-containing protein</fullName>
    </recommendedName>
</protein>
<gene>
    <name evidence="2" type="ORF">IQ37_00920</name>
</gene>
<accession>A0A086BN59</accession>
<dbReference type="EMBL" id="JPRJ01000001">
    <property type="protein sequence ID" value="KFF30373.1"/>
    <property type="molecule type" value="Genomic_DNA"/>
</dbReference>
<dbReference type="eggNOG" id="COG4430">
    <property type="taxonomic scope" value="Bacteria"/>
</dbReference>
<dbReference type="Pfam" id="PF13376">
    <property type="entry name" value="OmdA"/>
    <property type="match status" value="1"/>
</dbReference>
<dbReference type="OrthoDB" id="9800461at2"/>
<evidence type="ECO:0000313" key="3">
    <source>
        <dbReference type="Proteomes" id="UP000028709"/>
    </source>
</evidence>
<evidence type="ECO:0000313" key="2">
    <source>
        <dbReference type="EMBL" id="KFF30373.1"/>
    </source>
</evidence>
<dbReference type="Proteomes" id="UP000028709">
    <property type="component" value="Unassembled WGS sequence"/>
</dbReference>
<dbReference type="SUPFAM" id="SSF159888">
    <property type="entry name" value="YdhG-like"/>
    <property type="match status" value="1"/>
</dbReference>
<dbReference type="KEGG" id="cpip:CJF12_13325"/>
<comment type="caution">
    <text evidence="2">The sequence shown here is derived from an EMBL/GenBank/DDBJ whole genome shotgun (WGS) entry which is preliminary data.</text>
</comment>
<feature type="domain" description="YdhG-like" evidence="1">
    <location>
        <begin position="20"/>
        <end position="116"/>
    </location>
</feature>
<dbReference type="InterPro" id="IPR014922">
    <property type="entry name" value="YdhG-like"/>
</dbReference>
<proteinExistence type="predicted"/>
<dbReference type="Pfam" id="PF08818">
    <property type="entry name" value="DUF1801"/>
    <property type="match status" value="1"/>
</dbReference>
<dbReference type="Gene3D" id="3.90.1150.200">
    <property type="match status" value="1"/>
</dbReference>
<name>A0A086BN59_9FLAO</name>
<reference evidence="2 3" key="1">
    <citation type="submission" date="2014-07" db="EMBL/GenBank/DDBJ databases">
        <title>Genome of Chryseobacterium piperi CTM.</title>
        <authorList>
            <person name="Pipes S.E."/>
            <person name="Stropko S.J."/>
            <person name="Newman J.D."/>
        </authorList>
    </citation>
    <scope>NUCLEOTIDE SEQUENCE [LARGE SCALE GENOMIC DNA]</scope>
    <source>
        <strain evidence="2 3">CTM</strain>
    </source>
</reference>